<feature type="domain" description="GerMN" evidence="2">
    <location>
        <begin position="253"/>
        <end position="351"/>
    </location>
</feature>
<feature type="chain" id="PRO_5038905523" evidence="1">
    <location>
        <begin position="23"/>
        <end position="509"/>
    </location>
</feature>
<feature type="domain" description="GerMN" evidence="2">
    <location>
        <begin position="105"/>
        <end position="188"/>
    </location>
</feature>
<dbReference type="PROSITE" id="PS51257">
    <property type="entry name" value="PROKAR_LIPOPROTEIN"/>
    <property type="match status" value="1"/>
</dbReference>
<accession>A0A1I5WQ28</accession>
<protein>
    <submittedName>
        <fullName evidence="3">Germination protein M</fullName>
    </submittedName>
</protein>
<name>A0A1I5WQ28_9FIRM</name>
<dbReference type="EMBL" id="FOXR01000018">
    <property type="protein sequence ID" value="SFQ21894.1"/>
    <property type="molecule type" value="Genomic_DNA"/>
</dbReference>
<gene>
    <name evidence="3" type="ORF">SAMN05444406_11843</name>
</gene>
<keyword evidence="1" id="KW-0732">Signal</keyword>
<organism evidence="3 4">
    <name type="scientific">Caldicoprobacter faecalis</name>
    <dbReference type="NCBI Taxonomy" id="937334"/>
    <lineage>
        <taxon>Bacteria</taxon>
        <taxon>Bacillati</taxon>
        <taxon>Bacillota</taxon>
        <taxon>Clostridia</taxon>
        <taxon>Caldicoprobacterales</taxon>
        <taxon>Caldicoprobacteraceae</taxon>
        <taxon>Caldicoprobacter</taxon>
    </lineage>
</organism>
<sequence length="509" mass="57443">MYRFIRAVAVAVVFAVLAVVFASCSAMPKSQVDEKMETQQSRGKTTKNDFFRSLGDIEQDENLYSILKDSDVYSVDVVLYFYNPDTNKLEPEKRTINLQKTDQILNVVISQFLQGPKVKGLKHVISPKVKLQKVERYGNVVGVYLSKEFLESEDIAIARAALVNTILESQEAKYVKIYVEGRELTHNGKDDGQILGLLTKYPNEVEQIRSRELELTSQGDVKYIKREIYFQDHERRFLVPEIRDVPVSQGKYVEAIVGELIKGPVSENEGLYPTIPSGTQLMDVKFVEDADSSKGVELYFSKEFKLSFNKEANSETLMVGSLVYSLTDLPGVDWIRIYYQNENGEYVNTPVVSMGLNRRFDKDSLPFQLGKRIKVYFSDKDAMNLVPEYRIINRDSKDIVNEILNELIEGPSQEGHMAVIPSNISVGDIKAYVSGQTAFVNLPSKFNPSGLGSTGEIMALYAIVNSLTDPVNTDNVRQIQFLVDGKVTNEFGHMSLADPFVRNPELIKE</sequence>
<evidence type="ECO:0000256" key="1">
    <source>
        <dbReference type="SAM" id="SignalP"/>
    </source>
</evidence>
<dbReference type="Pfam" id="PF10646">
    <property type="entry name" value="Germane"/>
    <property type="match status" value="3"/>
</dbReference>
<dbReference type="Proteomes" id="UP000198577">
    <property type="component" value="Unassembled WGS sequence"/>
</dbReference>
<evidence type="ECO:0000313" key="3">
    <source>
        <dbReference type="EMBL" id="SFQ21894.1"/>
    </source>
</evidence>
<evidence type="ECO:0000313" key="4">
    <source>
        <dbReference type="Proteomes" id="UP000198577"/>
    </source>
</evidence>
<dbReference type="AlphaFoldDB" id="A0A1I5WQ28"/>
<dbReference type="InterPro" id="IPR019606">
    <property type="entry name" value="GerMN"/>
</dbReference>
<reference evidence="3 4" key="1">
    <citation type="submission" date="2016-10" db="EMBL/GenBank/DDBJ databases">
        <authorList>
            <person name="de Groot N.N."/>
        </authorList>
    </citation>
    <scope>NUCLEOTIDE SEQUENCE [LARGE SCALE GENOMIC DNA]</scope>
    <source>
        <strain evidence="3 4">DSM 20678</strain>
    </source>
</reference>
<keyword evidence="4" id="KW-1185">Reference proteome</keyword>
<feature type="domain" description="GerMN" evidence="2">
    <location>
        <begin position="400"/>
        <end position="492"/>
    </location>
</feature>
<dbReference type="STRING" id="937334.SAMN05444406_11843"/>
<evidence type="ECO:0000259" key="2">
    <source>
        <dbReference type="SMART" id="SM00909"/>
    </source>
</evidence>
<feature type="signal peptide" evidence="1">
    <location>
        <begin position="1"/>
        <end position="22"/>
    </location>
</feature>
<dbReference type="SMART" id="SM00909">
    <property type="entry name" value="Germane"/>
    <property type="match status" value="3"/>
</dbReference>
<proteinExistence type="predicted"/>